<dbReference type="NCBIfam" id="NF007154">
    <property type="entry name" value="PRK09589.1"/>
    <property type="match status" value="1"/>
</dbReference>
<dbReference type="InterPro" id="IPR017853">
    <property type="entry name" value="GH"/>
</dbReference>
<dbReference type="SUPFAM" id="SSF51445">
    <property type="entry name" value="(Trans)glycosidases"/>
    <property type="match status" value="1"/>
</dbReference>
<evidence type="ECO:0000313" key="6">
    <source>
        <dbReference type="Proteomes" id="UP000051448"/>
    </source>
</evidence>
<gene>
    <name evidence="5" type="ORF">FC92_GL000326</name>
</gene>
<dbReference type="AlphaFoldDB" id="A0A0R1MFX7"/>
<dbReference type="PROSITE" id="PS00653">
    <property type="entry name" value="GLYCOSYL_HYDROL_F1_2"/>
    <property type="match status" value="1"/>
</dbReference>
<comment type="similarity">
    <text evidence="1 4">Belongs to the glycosyl hydrolase 1 family.</text>
</comment>
<dbReference type="PANTHER" id="PTHR10353">
    <property type="entry name" value="GLYCOSYL HYDROLASE"/>
    <property type="match status" value="1"/>
</dbReference>
<organism evidence="5 6">
    <name type="scientific">Liquorilactobacillus hordei DSM 19519</name>
    <dbReference type="NCBI Taxonomy" id="1423759"/>
    <lineage>
        <taxon>Bacteria</taxon>
        <taxon>Bacillati</taxon>
        <taxon>Bacillota</taxon>
        <taxon>Bacilli</taxon>
        <taxon>Lactobacillales</taxon>
        <taxon>Lactobacillaceae</taxon>
        <taxon>Liquorilactobacillus</taxon>
    </lineage>
</organism>
<reference evidence="5 6" key="1">
    <citation type="journal article" date="2015" name="Genome Announc.">
        <title>Expanding the biotechnology potential of lactobacilli through comparative genomics of 213 strains and associated genera.</title>
        <authorList>
            <person name="Sun Z."/>
            <person name="Harris H.M."/>
            <person name="McCann A."/>
            <person name="Guo C."/>
            <person name="Argimon S."/>
            <person name="Zhang W."/>
            <person name="Yang X."/>
            <person name="Jeffery I.B."/>
            <person name="Cooney J.C."/>
            <person name="Kagawa T.F."/>
            <person name="Liu W."/>
            <person name="Song Y."/>
            <person name="Salvetti E."/>
            <person name="Wrobel A."/>
            <person name="Rasinkangas P."/>
            <person name="Parkhill J."/>
            <person name="Rea M.C."/>
            <person name="O'Sullivan O."/>
            <person name="Ritari J."/>
            <person name="Douillard F.P."/>
            <person name="Paul Ross R."/>
            <person name="Yang R."/>
            <person name="Briner A.E."/>
            <person name="Felis G.E."/>
            <person name="de Vos W.M."/>
            <person name="Barrangou R."/>
            <person name="Klaenhammer T.R."/>
            <person name="Caufield P.W."/>
            <person name="Cui Y."/>
            <person name="Zhang H."/>
            <person name="O'Toole P.W."/>
        </authorList>
    </citation>
    <scope>NUCLEOTIDE SEQUENCE [LARGE SCALE GENOMIC DNA]</scope>
    <source>
        <strain evidence="5 6">DSM 19519</strain>
    </source>
</reference>
<dbReference type="STRING" id="1423759.FC92_GL000326"/>
<dbReference type="PATRIC" id="fig|1423759.3.peg.344"/>
<dbReference type="EMBL" id="AZDX01000012">
    <property type="protein sequence ID" value="KRL06983.1"/>
    <property type="molecule type" value="Genomic_DNA"/>
</dbReference>
<dbReference type="Pfam" id="PF00232">
    <property type="entry name" value="Glyco_hydro_1"/>
    <property type="match status" value="1"/>
</dbReference>
<dbReference type="Gene3D" id="3.20.20.80">
    <property type="entry name" value="Glycosidases"/>
    <property type="match status" value="1"/>
</dbReference>
<keyword evidence="2" id="KW-0378">Hydrolase</keyword>
<dbReference type="GO" id="GO:0016052">
    <property type="term" value="P:carbohydrate catabolic process"/>
    <property type="evidence" value="ECO:0007669"/>
    <property type="project" value="TreeGrafter"/>
</dbReference>
<dbReference type="InterPro" id="IPR033132">
    <property type="entry name" value="GH_1_N_CS"/>
</dbReference>
<proteinExistence type="inferred from homology"/>
<evidence type="ECO:0000256" key="4">
    <source>
        <dbReference type="RuleBase" id="RU003690"/>
    </source>
</evidence>
<dbReference type="FunFam" id="3.20.20.80:FF:000004">
    <property type="entry name" value="Beta-glucosidase 6-phospho-beta-glucosidase"/>
    <property type="match status" value="1"/>
</dbReference>
<evidence type="ECO:0000313" key="5">
    <source>
        <dbReference type="EMBL" id="KRL06983.1"/>
    </source>
</evidence>
<keyword evidence="3" id="KW-0326">Glycosidase</keyword>
<name>A0A0R1MFX7_9LACO</name>
<keyword evidence="6" id="KW-1185">Reference proteome</keyword>
<protein>
    <submittedName>
        <fullName evidence="5">6-phospho-beta-glucosidase</fullName>
    </submittedName>
</protein>
<dbReference type="PANTHER" id="PTHR10353:SF85">
    <property type="entry name" value="ARYL-PHOSPHO-BETA-D-GLUCOSIDASE BGLA"/>
    <property type="match status" value="1"/>
</dbReference>
<dbReference type="PRINTS" id="PR00131">
    <property type="entry name" value="GLHYDRLASE1"/>
</dbReference>
<evidence type="ECO:0000256" key="1">
    <source>
        <dbReference type="ARBA" id="ARBA00010838"/>
    </source>
</evidence>
<accession>A0A0R1MFX7</accession>
<sequence length="501" mass="58235">MDCKKVMKGIYKKCKEEYRLNRENVYKLPQDFLWGGAVAAHQLEGGWREGNKGISVADVMTNGANGVERKITEGVVAGEYYPNHDAIDFYHQYKADIKLFTEMGFKCFRTSIAWTRIFPKGDEKEPNEEGLKFYDDLFDECLKYGIEPVITLSHFEMPYHLVTEYGGWRNRKLIDYFVNFATTVFERYKDKVKYWMTFNEINNQTDYKRGFSIFTNSGIIPKDGENVEETMFQAAHYEAIASALAVQIGHKINPEFKIGAMIAMVPLYPATSDPKDILKAQRAMQWRYWLGDLQVLGKYPEWLLRYQAEHHLEIDRTLEDLDVLQAGTVDYLGFSYYMSFTVSAHGAAETVFAYDEMEDLVRNEYLPASDWGWQIDPEGLRYAMNWMNDRYHIPQFIVENGLGAIDKVEEDGSIHDEYRIDYLKKHIEQMKLAVEKDGIELMGYTPWGCIDLVSAGSGQMDKRYGFIYVDKNDKAEGTLKRSRKDSFYWYKKVIESQGTQL</sequence>
<comment type="caution">
    <text evidence="5">The sequence shown here is derived from an EMBL/GenBank/DDBJ whole genome shotgun (WGS) entry which is preliminary data.</text>
</comment>
<dbReference type="InterPro" id="IPR001360">
    <property type="entry name" value="Glyco_hydro_1"/>
</dbReference>
<dbReference type="GO" id="GO:0008422">
    <property type="term" value="F:beta-glucosidase activity"/>
    <property type="evidence" value="ECO:0007669"/>
    <property type="project" value="TreeGrafter"/>
</dbReference>
<dbReference type="NCBIfam" id="NF011589">
    <property type="entry name" value="PRK15014.1"/>
    <property type="match status" value="1"/>
</dbReference>
<dbReference type="GO" id="GO:0005829">
    <property type="term" value="C:cytosol"/>
    <property type="evidence" value="ECO:0007669"/>
    <property type="project" value="TreeGrafter"/>
</dbReference>
<evidence type="ECO:0000256" key="2">
    <source>
        <dbReference type="ARBA" id="ARBA00022801"/>
    </source>
</evidence>
<evidence type="ECO:0000256" key="3">
    <source>
        <dbReference type="ARBA" id="ARBA00023295"/>
    </source>
</evidence>
<dbReference type="Proteomes" id="UP000051448">
    <property type="component" value="Unassembled WGS sequence"/>
</dbReference>